<feature type="compositionally biased region" description="Basic and acidic residues" evidence="1">
    <location>
        <begin position="424"/>
        <end position="433"/>
    </location>
</feature>
<evidence type="ECO:0000313" key="2">
    <source>
        <dbReference type="EMBL" id="CAI2362335.1"/>
    </source>
</evidence>
<feature type="region of interest" description="Disordered" evidence="1">
    <location>
        <begin position="360"/>
        <end position="433"/>
    </location>
</feature>
<feature type="compositionally biased region" description="Polar residues" evidence="1">
    <location>
        <begin position="24"/>
        <end position="33"/>
    </location>
</feature>
<protein>
    <submittedName>
        <fullName evidence="2">Uncharacterized protein</fullName>
    </submittedName>
</protein>
<keyword evidence="3" id="KW-1185">Reference proteome</keyword>
<dbReference type="Proteomes" id="UP001295684">
    <property type="component" value="Unassembled WGS sequence"/>
</dbReference>
<accession>A0AAD1U4S9</accession>
<evidence type="ECO:0000256" key="1">
    <source>
        <dbReference type="SAM" id="MobiDB-lite"/>
    </source>
</evidence>
<feature type="compositionally biased region" description="Basic and acidic residues" evidence="1">
    <location>
        <begin position="35"/>
        <end position="48"/>
    </location>
</feature>
<sequence>MQDKKELNKNHKLFQRNSKESEDNLSPQGTNRPLSRRDRRSELDREDNTIGTSQGVDNRPRTSSVVSRPSQKDKKDTVKMICSSGTIPKGGFEHYKNSIKIFKAANDTQQEIFEIERQGKLKASNRDLVLPGSACCSRKKEKHCKFENPKISLKKAAKLLAKGCEIPEKFESRKQLLDLQREKLQNKFSKVKFFTEEDKKVTQDDKKSTESIKRNITLRKKVMRKKSSSNLVFKNTGSPQGNPSFGDTLKFNNLPDFPVSPFGDEFPVNSNFKFSTLLPGKSEGLFKSKESEKEQKAVPVFPIIEQSKDQSPSKFLNLAGNNNLSPRRISFVDKKAVIADNYEPEIMKEDYNPFTRRLPRVKKRSASKGIDSEEKQVSTKMKSEGLFDSWVKSRQKTSRPSKKHKSKHRVLLDSIRKAIKSPHKKESSEDLVD</sequence>
<reference evidence="2" key="1">
    <citation type="submission" date="2023-07" db="EMBL/GenBank/DDBJ databases">
        <authorList>
            <consortium name="AG Swart"/>
            <person name="Singh M."/>
            <person name="Singh A."/>
            <person name="Seah K."/>
            <person name="Emmerich C."/>
        </authorList>
    </citation>
    <scope>NUCLEOTIDE SEQUENCE</scope>
    <source>
        <strain evidence="2">DP1</strain>
    </source>
</reference>
<feature type="compositionally biased region" description="Basic residues" evidence="1">
    <location>
        <begin position="393"/>
        <end position="409"/>
    </location>
</feature>
<proteinExistence type="predicted"/>
<name>A0AAD1U4S9_EUPCR</name>
<dbReference type="EMBL" id="CAMPGE010003500">
    <property type="protein sequence ID" value="CAI2362335.1"/>
    <property type="molecule type" value="Genomic_DNA"/>
</dbReference>
<dbReference type="AlphaFoldDB" id="A0AAD1U4S9"/>
<organism evidence="2 3">
    <name type="scientific">Euplotes crassus</name>
    <dbReference type="NCBI Taxonomy" id="5936"/>
    <lineage>
        <taxon>Eukaryota</taxon>
        <taxon>Sar</taxon>
        <taxon>Alveolata</taxon>
        <taxon>Ciliophora</taxon>
        <taxon>Intramacronucleata</taxon>
        <taxon>Spirotrichea</taxon>
        <taxon>Hypotrichia</taxon>
        <taxon>Euplotida</taxon>
        <taxon>Euplotidae</taxon>
        <taxon>Moneuplotes</taxon>
    </lineage>
</organism>
<feature type="region of interest" description="Disordered" evidence="1">
    <location>
        <begin position="1"/>
        <end position="77"/>
    </location>
</feature>
<comment type="caution">
    <text evidence="2">The sequence shown here is derived from an EMBL/GenBank/DDBJ whole genome shotgun (WGS) entry which is preliminary data.</text>
</comment>
<feature type="compositionally biased region" description="Basic and acidic residues" evidence="1">
    <location>
        <begin position="370"/>
        <end position="385"/>
    </location>
</feature>
<gene>
    <name evidence="2" type="ORF">ECRASSUSDP1_LOCUS3657</name>
</gene>
<evidence type="ECO:0000313" key="3">
    <source>
        <dbReference type="Proteomes" id="UP001295684"/>
    </source>
</evidence>